<evidence type="ECO:0000256" key="7">
    <source>
        <dbReference type="ARBA" id="ARBA00023133"/>
    </source>
</evidence>
<dbReference type="GO" id="GO:0005737">
    <property type="term" value="C:cytoplasm"/>
    <property type="evidence" value="ECO:0007669"/>
    <property type="project" value="UniProtKB-SubCell"/>
</dbReference>
<feature type="binding site" evidence="9">
    <location>
        <position position="265"/>
    </location>
    <ligand>
        <name>a divalent metal cation</name>
        <dbReference type="ChEBI" id="CHEBI:60240"/>
    </ligand>
</feature>
<dbReference type="PIRSF" id="PIRSF000166">
    <property type="entry name" value="Coproporphyri_ox"/>
    <property type="match status" value="1"/>
</dbReference>
<dbReference type="GO" id="GO:0006782">
    <property type="term" value="P:protoporphyrinogen IX biosynthetic process"/>
    <property type="evidence" value="ECO:0007669"/>
    <property type="project" value="UniProtKB-UniRule"/>
</dbReference>
<reference evidence="11 12" key="1">
    <citation type="submission" date="2018-10" db="EMBL/GenBank/DDBJ databases">
        <title>Genomic Encyclopedia of Type Strains, Phase IV (KMG-IV): sequencing the most valuable type-strain genomes for metagenomic binning, comparative biology and taxonomic classification.</title>
        <authorList>
            <person name="Goeker M."/>
        </authorList>
    </citation>
    <scope>NUCLEOTIDE SEQUENCE [LARGE SCALE GENOMIC DNA]</scope>
    <source>
        <strain evidence="11 12">DSM 4734</strain>
    </source>
</reference>
<feature type="binding site" evidence="9">
    <location>
        <position position="183"/>
    </location>
    <ligand>
        <name>substrate</name>
    </ligand>
</feature>
<gene>
    <name evidence="9" type="primary">hemF</name>
    <name evidence="11" type="ORF">C7435_0549</name>
</gene>
<dbReference type="AlphaFoldDB" id="A0A495DMI4"/>
<dbReference type="PANTHER" id="PTHR10755:SF0">
    <property type="entry name" value="OXYGEN-DEPENDENT COPROPORPHYRINOGEN-III OXIDASE, MITOCHONDRIAL"/>
    <property type="match status" value="1"/>
</dbReference>
<comment type="cofactor">
    <cofactor evidence="9">
        <name>a divalent metal cation</name>
        <dbReference type="ChEBI" id="CHEBI:60240"/>
    </cofactor>
</comment>
<comment type="subunit">
    <text evidence="3 9">Homodimer.</text>
</comment>
<dbReference type="GO" id="GO:0042803">
    <property type="term" value="F:protein homodimerization activity"/>
    <property type="evidence" value="ECO:0007669"/>
    <property type="project" value="UniProtKB-UniRule"/>
</dbReference>
<comment type="subcellular location">
    <subcellularLocation>
        <location evidence="9">Cytoplasm</location>
    </subcellularLocation>
</comment>
<feature type="site" description="Important for dimerization" evidence="9">
    <location>
        <position position="265"/>
    </location>
</feature>
<dbReference type="GO" id="GO:0046872">
    <property type="term" value="F:metal ion binding"/>
    <property type="evidence" value="ECO:0007669"/>
    <property type="project" value="UniProtKB-KW"/>
</dbReference>
<evidence type="ECO:0000313" key="11">
    <source>
        <dbReference type="EMBL" id="RKR04105.1"/>
    </source>
</evidence>
<feature type="compositionally biased region" description="Basic and acidic residues" evidence="10">
    <location>
        <begin position="117"/>
        <end position="129"/>
    </location>
</feature>
<dbReference type="InterPro" id="IPR018375">
    <property type="entry name" value="Coprogen_oxidase_CS"/>
</dbReference>
<dbReference type="EMBL" id="RBIM01000001">
    <property type="protein sequence ID" value="RKR04105.1"/>
    <property type="molecule type" value="Genomic_DNA"/>
</dbReference>
<evidence type="ECO:0000256" key="6">
    <source>
        <dbReference type="ARBA" id="ARBA00023002"/>
    </source>
</evidence>
<dbReference type="Pfam" id="PF01218">
    <property type="entry name" value="Coprogen_oxidas"/>
    <property type="match status" value="1"/>
</dbReference>
<keyword evidence="4 9" id="KW-0963">Cytoplasm</keyword>
<dbReference type="GO" id="GO:0004109">
    <property type="term" value="F:coproporphyrinogen oxidase activity"/>
    <property type="evidence" value="ECO:0007669"/>
    <property type="project" value="UniProtKB-UniRule"/>
</dbReference>
<feature type="binding site" evidence="9">
    <location>
        <position position="235"/>
    </location>
    <ligand>
        <name>a divalent metal cation</name>
        <dbReference type="ChEBI" id="CHEBI:60240"/>
    </ligand>
</feature>
<keyword evidence="7 9" id="KW-0350">Heme biosynthesis</keyword>
<dbReference type="InterPro" id="IPR036406">
    <property type="entry name" value="Coprogen_oxidase_aer_sf"/>
</dbReference>
<dbReference type="PANTHER" id="PTHR10755">
    <property type="entry name" value="COPROPORPHYRINOGEN III OXIDASE, MITOCHONDRIAL"/>
    <property type="match status" value="1"/>
</dbReference>
<comment type="similarity">
    <text evidence="2 9">Belongs to the aerobic coproporphyrinogen-III oxidase family.</text>
</comment>
<sequence>MRPLTWKTGCGDIPASDVWTGTRRRALTDEHTSCQTWYPQAGRTLLAPPATPRSLALTRQGAKHRGMTNTTSPAAAASDIQRESAKAWFEELRDQICGEFEALEREAPDALYPRDPGTFEREDWRRGDGSADEGGGTMAIMRGRLFEKVGVHVSAVKGEFSEQFRQQIPGAAEDPRFYATGVSLIAHMWSPKVPAVHMNTRFITTTEWWFGGGMDLTPVLDRARNQDHPDAVDFHAACQAACDKHGGDFHARFKKWCDEYFYLPHRDEPRGIGGIFYDRHNTGDWDTDFAFTRDVGLAFLDIYPKIVRRRMGESWTAEDREEQLIRRGRYAEFNLLHDRGTKFGLETGGNVKSILSSMPPEAKWP</sequence>
<feature type="region of interest" description="Disordered" evidence="10">
    <location>
        <begin position="111"/>
        <end position="136"/>
    </location>
</feature>
<feature type="region of interest" description="Important for dimerization" evidence="9">
    <location>
        <begin position="330"/>
        <end position="365"/>
    </location>
</feature>
<evidence type="ECO:0000256" key="3">
    <source>
        <dbReference type="ARBA" id="ARBA00011738"/>
    </source>
</evidence>
<feature type="binding site" evidence="9">
    <location>
        <position position="197"/>
    </location>
    <ligand>
        <name>a divalent metal cation</name>
        <dbReference type="ChEBI" id="CHEBI:60240"/>
    </ligand>
</feature>
<evidence type="ECO:0000256" key="4">
    <source>
        <dbReference type="ARBA" id="ARBA00022490"/>
    </source>
</evidence>
<feature type="active site" description="Proton donor" evidence="9">
    <location>
        <position position="197"/>
    </location>
</feature>
<dbReference type="PRINTS" id="PR00073">
    <property type="entry name" value="COPRGNOXDASE"/>
</dbReference>
<comment type="pathway">
    <text evidence="1 9">Porphyrin-containing compound metabolism; protoporphyrin-IX biosynthesis; protoporphyrinogen-IX from coproporphyrinogen-III (O2 route): step 1/1.</text>
</comment>
<feature type="region of interest" description="Disordered" evidence="10">
    <location>
        <begin position="60"/>
        <end position="79"/>
    </location>
</feature>
<dbReference type="HAMAP" id="MF_00333">
    <property type="entry name" value="Coprogen_oxidas"/>
    <property type="match status" value="1"/>
</dbReference>
<protein>
    <recommendedName>
        <fullName evidence="9">Oxygen-dependent coproporphyrinogen-III oxidase</fullName>
        <shortName evidence="9">CPO</shortName>
        <shortName evidence="9">Coprogen oxidase</shortName>
        <shortName evidence="9">Coproporphyrinogenase</shortName>
        <ecNumber evidence="9">1.3.3.3</ecNumber>
    </recommendedName>
</protein>
<dbReference type="PROSITE" id="PS01021">
    <property type="entry name" value="COPROGEN_OXIDASE"/>
    <property type="match status" value="1"/>
</dbReference>
<evidence type="ECO:0000256" key="5">
    <source>
        <dbReference type="ARBA" id="ARBA00022723"/>
    </source>
</evidence>
<comment type="caution">
    <text evidence="11">The sequence shown here is derived from an EMBL/GenBank/DDBJ whole genome shotgun (WGS) entry which is preliminary data.</text>
</comment>
<feature type="binding site" evidence="9">
    <location>
        <begin position="199"/>
        <end position="201"/>
    </location>
    <ligand>
        <name>substrate</name>
    </ligand>
</feature>
<evidence type="ECO:0000256" key="8">
    <source>
        <dbReference type="ARBA" id="ARBA00023244"/>
    </source>
</evidence>
<dbReference type="FunFam" id="3.40.1500.10:FF:000005">
    <property type="entry name" value="Oxygen-dependent coproporphyrinogen-III oxidase"/>
    <property type="match status" value="1"/>
</dbReference>
<dbReference type="Gene3D" id="3.40.1500.10">
    <property type="entry name" value="Coproporphyrinogen III oxidase, aerobic"/>
    <property type="match status" value="1"/>
</dbReference>
<dbReference type="Proteomes" id="UP000273675">
    <property type="component" value="Unassembled WGS sequence"/>
</dbReference>
<dbReference type="NCBIfam" id="NF003727">
    <property type="entry name" value="PRK05330.1"/>
    <property type="match status" value="1"/>
</dbReference>
<keyword evidence="8 9" id="KW-0627">Porphyrin biosynthesis</keyword>
<proteinExistence type="inferred from homology"/>
<comment type="catalytic activity">
    <reaction evidence="9">
        <text>coproporphyrinogen III + O2 + 2 H(+) = protoporphyrinogen IX + 2 CO2 + 2 H2O</text>
        <dbReference type="Rhea" id="RHEA:18257"/>
        <dbReference type="ChEBI" id="CHEBI:15377"/>
        <dbReference type="ChEBI" id="CHEBI:15378"/>
        <dbReference type="ChEBI" id="CHEBI:15379"/>
        <dbReference type="ChEBI" id="CHEBI:16526"/>
        <dbReference type="ChEBI" id="CHEBI:57307"/>
        <dbReference type="ChEBI" id="CHEBI:57309"/>
        <dbReference type="EC" id="1.3.3.3"/>
    </reaction>
</comment>
<accession>A0A495DMI4</accession>
<evidence type="ECO:0000256" key="10">
    <source>
        <dbReference type="SAM" id="MobiDB-lite"/>
    </source>
</evidence>
<dbReference type="SUPFAM" id="SSF102886">
    <property type="entry name" value="Coproporphyrinogen III oxidase"/>
    <property type="match status" value="1"/>
</dbReference>
<organism evidence="11 12">
    <name type="scientific">Maricaulis maris</name>
    <dbReference type="NCBI Taxonomy" id="74318"/>
    <lineage>
        <taxon>Bacteria</taxon>
        <taxon>Pseudomonadati</taxon>
        <taxon>Pseudomonadota</taxon>
        <taxon>Alphaproteobacteria</taxon>
        <taxon>Maricaulales</taxon>
        <taxon>Maricaulaceae</taxon>
        <taxon>Maricaulis</taxon>
    </lineage>
</organism>
<feature type="binding site" evidence="9">
    <location>
        <begin position="348"/>
        <end position="350"/>
    </location>
    <ligand>
        <name>substrate</name>
    </ligand>
</feature>
<feature type="binding site" evidence="9">
    <location>
        <position position="187"/>
    </location>
    <ligand>
        <name>a divalent metal cation</name>
        <dbReference type="ChEBI" id="CHEBI:60240"/>
    </ligand>
</feature>
<evidence type="ECO:0000256" key="2">
    <source>
        <dbReference type="ARBA" id="ARBA00010644"/>
    </source>
</evidence>
<evidence type="ECO:0000256" key="9">
    <source>
        <dbReference type="HAMAP-Rule" id="MF_00333"/>
    </source>
</evidence>
<dbReference type="InterPro" id="IPR001260">
    <property type="entry name" value="Coprogen_oxidase_aer"/>
</dbReference>
<evidence type="ECO:0000256" key="1">
    <source>
        <dbReference type="ARBA" id="ARBA00005168"/>
    </source>
</evidence>
<comment type="function">
    <text evidence="9">Involved in the heme biosynthesis. Catalyzes the aerobic oxidative decarboxylation of propionate groups of rings A and B of coproporphyrinogen-III to yield the vinyl groups in protoporphyrinogen-IX.</text>
</comment>
<dbReference type="EC" id="1.3.3.3" evidence="9"/>
<evidence type="ECO:0000313" key="12">
    <source>
        <dbReference type="Proteomes" id="UP000273675"/>
    </source>
</evidence>
<keyword evidence="6 9" id="KW-0560">Oxidoreductase</keyword>
<keyword evidence="5 9" id="KW-0479">Metal-binding</keyword>
<dbReference type="UniPathway" id="UPA00251">
    <property type="reaction ID" value="UER00322"/>
</dbReference>
<name>A0A495DMI4_9PROT</name>